<keyword evidence="2" id="KW-0805">Transcription regulation</keyword>
<evidence type="ECO:0000259" key="6">
    <source>
        <dbReference type="PROSITE" id="PS50943"/>
    </source>
</evidence>
<sequence>MRHAYMGGQMKRLRESHGLTQAALARALELSPSYLNQIERNQRPLTLAVLQKLDQQFGAEAQPFHDAGDSRLASRLRAALADQGAQISTAELHELADNSPGLAKLILDMRRRLRNATERADLLAEQISGQPDPPAAPTGFEAVRDYFYTRRNHIAELDHHAERLGDLMPVTGRAEALATYLQDRHGIRIEAQTGPGTLRRFDAGRRVLHVAAHLSESQRFFQMGTQLALLEEAQSIERICAESRLSDDALPLLRIGLANYYAGALILPYRQFLTAAEAERYDIEVLSRRFDIGFETTCHRLSTLQRPGAEGVPFFFIRVDRAGNISKRQSATDFHFSRFGGSCPLWSIYEAFSRPGEILTQLAQMPDGRRYLWVARTVTHGGGRYGAAVKNFAVALGCDIAHAERLVYADGLEPNRPEAATPIGPGCKLCERESCPQRAFPMIGRPTEADPQRSSFAPYSPLGDSSLR</sequence>
<keyword evidence="8" id="KW-1185">Reference proteome</keyword>
<evidence type="ECO:0000256" key="1">
    <source>
        <dbReference type="ARBA" id="ARBA00007227"/>
    </source>
</evidence>
<dbReference type="Pfam" id="PF01381">
    <property type="entry name" value="HTH_3"/>
    <property type="match status" value="1"/>
</dbReference>
<dbReference type="GO" id="GO:0005829">
    <property type="term" value="C:cytosol"/>
    <property type="evidence" value="ECO:0007669"/>
    <property type="project" value="TreeGrafter"/>
</dbReference>
<organism evidence="7 8">
    <name type="scientific">Paracoccus isoporae</name>
    <dbReference type="NCBI Taxonomy" id="591205"/>
    <lineage>
        <taxon>Bacteria</taxon>
        <taxon>Pseudomonadati</taxon>
        <taxon>Pseudomonadota</taxon>
        <taxon>Alphaproteobacteria</taxon>
        <taxon>Rhodobacterales</taxon>
        <taxon>Paracoccaceae</taxon>
        <taxon>Paracoccus</taxon>
    </lineage>
</organism>
<protein>
    <recommendedName>
        <fullName evidence="6">HTH cro/C1-type domain-containing protein</fullName>
    </recommendedName>
</protein>
<accession>A0A1G6SXS4</accession>
<dbReference type="Pfam" id="PF06114">
    <property type="entry name" value="Peptidase_M78"/>
    <property type="match status" value="1"/>
</dbReference>
<name>A0A1G6SXS4_9RHOB</name>
<dbReference type="GO" id="GO:0003700">
    <property type="term" value="F:DNA-binding transcription factor activity"/>
    <property type="evidence" value="ECO:0007669"/>
    <property type="project" value="TreeGrafter"/>
</dbReference>
<evidence type="ECO:0000256" key="4">
    <source>
        <dbReference type="ARBA" id="ARBA00023163"/>
    </source>
</evidence>
<gene>
    <name evidence="7" type="ORF">SAMN05421538_101124</name>
</gene>
<dbReference type="OrthoDB" id="1123084at2"/>
<dbReference type="CDD" id="cd00093">
    <property type="entry name" value="HTH_XRE"/>
    <property type="match status" value="1"/>
</dbReference>
<evidence type="ECO:0000313" key="7">
    <source>
        <dbReference type="EMBL" id="SDD21583.1"/>
    </source>
</evidence>
<reference evidence="7 8" key="1">
    <citation type="submission" date="2016-10" db="EMBL/GenBank/DDBJ databases">
        <authorList>
            <person name="de Groot N.N."/>
        </authorList>
    </citation>
    <scope>NUCLEOTIDE SEQUENCE [LARGE SCALE GENOMIC DNA]</scope>
    <source>
        <strain evidence="7 8">DSM 22220</strain>
    </source>
</reference>
<evidence type="ECO:0000256" key="5">
    <source>
        <dbReference type="SAM" id="MobiDB-lite"/>
    </source>
</evidence>
<feature type="domain" description="HTH cro/C1-type" evidence="6">
    <location>
        <begin position="10"/>
        <end position="64"/>
    </location>
</feature>
<dbReference type="EMBL" id="FNAH01000001">
    <property type="protein sequence ID" value="SDD21583.1"/>
    <property type="molecule type" value="Genomic_DNA"/>
</dbReference>
<dbReference type="Proteomes" id="UP000199344">
    <property type="component" value="Unassembled WGS sequence"/>
</dbReference>
<feature type="region of interest" description="Disordered" evidence="5">
    <location>
        <begin position="441"/>
        <end position="468"/>
    </location>
</feature>
<dbReference type="PANTHER" id="PTHR46797">
    <property type="entry name" value="HTH-TYPE TRANSCRIPTIONAL REGULATOR"/>
    <property type="match status" value="1"/>
</dbReference>
<dbReference type="AlphaFoldDB" id="A0A1G6SXS4"/>
<dbReference type="SMART" id="SM00530">
    <property type="entry name" value="HTH_XRE"/>
    <property type="match status" value="1"/>
</dbReference>
<dbReference type="GO" id="GO:0003677">
    <property type="term" value="F:DNA binding"/>
    <property type="evidence" value="ECO:0007669"/>
    <property type="project" value="UniProtKB-KW"/>
</dbReference>
<dbReference type="Gene3D" id="1.10.260.40">
    <property type="entry name" value="lambda repressor-like DNA-binding domains"/>
    <property type="match status" value="1"/>
</dbReference>
<keyword evidence="3" id="KW-0238">DNA-binding</keyword>
<proteinExistence type="inferred from homology"/>
<dbReference type="RefSeq" id="WP_090519954.1">
    <property type="nucleotide sequence ID" value="NZ_FNAH01000001.1"/>
</dbReference>
<evidence type="ECO:0000313" key="8">
    <source>
        <dbReference type="Proteomes" id="UP000199344"/>
    </source>
</evidence>
<comment type="similarity">
    <text evidence="1">Belongs to the short-chain fatty acyl-CoA assimilation regulator (ScfR) family.</text>
</comment>
<dbReference type="InterPro" id="IPR026281">
    <property type="entry name" value="HTH_RamB"/>
</dbReference>
<dbReference type="Pfam" id="PF09856">
    <property type="entry name" value="ScfRs"/>
    <property type="match status" value="1"/>
</dbReference>
<dbReference type="InterPro" id="IPR018653">
    <property type="entry name" value="ScfR_C"/>
</dbReference>
<evidence type="ECO:0000256" key="2">
    <source>
        <dbReference type="ARBA" id="ARBA00023015"/>
    </source>
</evidence>
<dbReference type="PROSITE" id="PS50943">
    <property type="entry name" value="HTH_CROC1"/>
    <property type="match status" value="1"/>
</dbReference>
<evidence type="ECO:0000256" key="3">
    <source>
        <dbReference type="ARBA" id="ARBA00023125"/>
    </source>
</evidence>
<dbReference type="SUPFAM" id="SSF47413">
    <property type="entry name" value="lambda repressor-like DNA-binding domains"/>
    <property type="match status" value="1"/>
</dbReference>
<dbReference type="PANTHER" id="PTHR46797:SF23">
    <property type="entry name" value="HTH-TYPE TRANSCRIPTIONAL REGULATOR SUTR"/>
    <property type="match status" value="1"/>
</dbReference>
<dbReference type="InterPro" id="IPR010982">
    <property type="entry name" value="Lambda_DNA-bd_dom_sf"/>
</dbReference>
<dbReference type="InterPro" id="IPR050807">
    <property type="entry name" value="TransReg_Diox_bact_type"/>
</dbReference>
<dbReference type="InterPro" id="IPR001387">
    <property type="entry name" value="Cro/C1-type_HTH"/>
</dbReference>
<dbReference type="PIRSF" id="PIRSF019251">
    <property type="entry name" value="Rv0465c"/>
    <property type="match status" value="1"/>
</dbReference>
<dbReference type="STRING" id="591205.SAMN05421538_101124"/>
<keyword evidence="4" id="KW-0804">Transcription</keyword>
<dbReference type="InterPro" id="IPR010359">
    <property type="entry name" value="IrrE_HExxH"/>
</dbReference>